<feature type="active site" evidence="3">
    <location>
        <position position="44"/>
    </location>
</feature>
<comment type="similarity">
    <text evidence="1">Belongs to the PhzF family.</text>
</comment>
<keyword evidence="5" id="KW-1185">Reference proteome</keyword>
<proteinExistence type="inferred from homology"/>
<dbReference type="NCBIfam" id="TIGR00654">
    <property type="entry name" value="PhzF_family"/>
    <property type="match status" value="1"/>
</dbReference>
<keyword evidence="2" id="KW-0413">Isomerase</keyword>
<dbReference type="Proteomes" id="UP000249453">
    <property type="component" value="Unassembled WGS sequence"/>
</dbReference>
<reference evidence="4 5" key="1">
    <citation type="submission" date="2018-06" db="EMBL/GenBank/DDBJ databases">
        <title>Genomic Encyclopedia of Type Strains, Phase IV (KMG-IV): sequencing the most valuable type-strain genomes for metagenomic binning, comparative biology and taxonomic classification.</title>
        <authorList>
            <person name="Goeker M."/>
        </authorList>
    </citation>
    <scope>NUCLEOTIDE SEQUENCE [LARGE SCALE GENOMIC DNA]</scope>
    <source>
        <strain evidence="4 5">DSM 26720</strain>
    </source>
</reference>
<sequence length="276" mass="30107">MDVLRIAAFSKGNQGGNPAGVLISQQLPTAEEMQRIAAQVGFSETVFAMPDGESWRVRYFAPETEVAFCGHATIALGAALAMREGDGRFVLKLNHGAIEVTGRKEGELFAASLLSPPTRNRAATKVEVEQALNLFNYELEDLTPSIRPALIHAGADHIVLPLRSREKLAAMHYDLSRGRVLMNRQGWTTILLIYAETPRRFHSRNPFAAGGIYEDPATGAATAAFAAYLRDIGWPHEGAIEVFQGEDMGMPSHLNAQIGTIRGEAIRVWGTARLVE</sequence>
<dbReference type="InterPro" id="IPR003719">
    <property type="entry name" value="Phenazine_PhzF-like"/>
</dbReference>
<dbReference type="EMBL" id="QLMK01000001">
    <property type="protein sequence ID" value="RAK34014.1"/>
    <property type="molecule type" value="Genomic_DNA"/>
</dbReference>
<name>A0A364JZ51_9HYPH</name>
<dbReference type="OrthoDB" id="9788221at2"/>
<dbReference type="PIRSF" id="PIRSF016184">
    <property type="entry name" value="PhzC_PhzF"/>
    <property type="match status" value="1"/>
</dbReference>
<dbReference type="PANTHER" id="PTHR13774">
    <property type="entry name" value="PHENAZINE BIOSYNTHESIS PROTEIN"/>
    <property type="match status" value="1"/>
</dbReference>
<dbReference type="SUPFAM" id="SSF54506">
    <property type="entry name" value="Diaminopimelate epimerase-like"/>
    <property type="match status" value="1"/>
</dbReference>
<evidence type="ECO:0000313" key="4">
    <source>
        <dbReference type="EMBL" id="RAK34014.1"/>
    </source>
</evidence>
<dbReference type="Pfam" id="PF02567">
    <property type="entry name" value="PhzC-PhzF"/>
    <property type="match status" value="1"/>
</dbReference>
<evidence type="ECO:0000256" key="2">
    <source>
        <dbReference type="ARBA" id="ARBA00023235"/>
    </source>
</evidence>
<dbReference type="Gene3D" id="3.10.310.10">
    <property type="entry name" value="Diaminopimelate Epimerase, Chain A, domain 1"/>
    <property type="match status" value="2"/>
</dbReference>
<evidence type="ECO:0000256" key="3">
    <source>
        <dbReference type="PIRSR" id="PIRSR016184-1"/>
    </source>
</evidence>
<accession>A0A364JZ51</accession>
<dbReference type="GO" id="GO:0005737">
    <property type="term" value="C:cytoplasm"/>
    <property type="evidence" value="ECO:0007669"/>
    <property type="project" value="TreeGrafter"/>
</dbReference>
<comment type="caution">
    <text evidence="4">The sequence shown here is derived from an EMBL/GenBank/DDBJ whole genome shotgun (WGS) entry which is preliminary data.</text>
</comment>
<protein>
    <submittedName>
        <fullName evidence="4">PhzF family phenazine biosynthesis protein</fullName>
    </submittedName>
</protein>
<dbReference type="AlphaFoldDB" id="A0A364JZ51"/>
<dbReference type="GO" id="GO:0016853">
    <property type="term" value="F:isomerase activity"/>
    <property type="evidence" value="ECO:0007669"/>
    <property type="project" value="UniProtKB-KW"/>
</dbReference>
<evidence type="ECO:0000256" key="1">
    <source>
        <dbReference type="ARBA" id="ARBA00008270"/>
    </source>
</evidence>
<dbReference type="PANTHER" id="PTHR13774:SF39">
    <property type="entry name" value="BIOSYNTHESIS PROTEIN, PUTATIVE-RELATED"/>
    <property type="match status" value="1"/>
</dbReference>
<gene>
    <name evidence="4" type="ORF">C7374_101342</name>
</gene>
<organism evidence="4 5">
    <name type="scientific">Falsochrobactrum ovis</name>
    <dbReference type="NCBI Taxonomy" id="1293442"/>
    <lineage>
        <taxon>Bacteria</taxon>
        <taxon>Pseudomonadati</taxon>
        <taxon>Pseudomonadota</taxon>
        <taxon>Alphaproteobacteria</taxon>
        <taxon>Hyphomicrobiales</taxon>
        <taxon>Brucellaceae</taxon>
        <taxon>Falsochrobactrum</taxon>
    </lineage>
</organism>
<dbReference type="RefSeq" id="WP_111573869.1">
    <property type="nucleotide sequence ID" value="NZ_JBHEEY010000001.1"/>
</dbReference>
<evidence type="ECO:0000313" key="5">
    <source>
        <dbReference type="Proteomes" id="UP000249453"/>
    </source>
</evidence>